<dbReference type="InterPro" id="IPR011050">
    <property type="entry name" value="Pectin_lyase_fold/virulence"/>
</dbReference>
<dbReference type="InterPro" id="IPR000743">
    <property type="entry name" value="Glyco_hydro_28"/>
</dbReference>
<dbReference type="Pfam" id="PF00295">
    <property type="entry name" value="Glyco_hydro_28"/>
    <property type="match status" value="1"/>
</dbReference>
<name>A0AAN7KCQ8_TRANT</name>
<dbReference type="SMART" id="SM00710">
    <property type="entry name" value="PbH1"/>
    <property type="match status" value="4"/>
</dbReference>
<dbReference type="GO" id="GO:0004650">
    <property type="term" value="F:polygalacturonase activity"/>
    <property type="evidence" value="ECO:0007669"/>
    <property type="project" value="InterPro"/>
</dbReference>
<evidence type="ECO:0000256" key="4">
    <source>
        <dbReference type="ARBA" id="ARBA00022525"/>
    </source>
</evidence>
<keyword evidence="3" id="KW-0134">Cell wall</keyword>
<keyword evidence="11" id="KW-1185">Reference proteome</keyword>
<reference evidence="10 11" key="1">
    <citation type="journal article" date="2023" name="Hortic Res">
        <title>Pangenome of water caltrop reveals structural variations and asymmetric subgenome divergence after allopolyploidization.</title>
        <authorList>
            <person name="Zhang X."/>
            <person name="Chen Y."/>
            <person name="Wang L."/>
            <person name="Yuan Y."/>
            <person name="Fang M."/>
            <person name="Shi L."/>
            <person name="Lu R."/>
            <person name="Comes H.P."/>
            <person name="Ma Y."/>
            <person name="Chen Y."/>
            <person name="Huang G."/>
            <person name="Zhou Y."/>
            <person name="Zheng Z."/>
            <person name="Qiu Y."/>
        </authorList>
    </citation>
    <scope>NUCLEOTIDE SEQUENCE [LARGE SCALE GENOMIC DNA]</scope>
    <source>
        <strain evidence="10">F231</strain>
    </source>
</reference>
<proteinExistence type="inferred from homology"/>
<evidence type="ECO:0000256" key="9">
    <source>
        <dbReference type="RuleBase" id="RU361169"/>
    </source>
</evidence>
<dbReference type="EMBL" id="JAXQNO010000023">
    <property type="protein sequence ID" value="KAK4764739.1"/>
    <property type="molecule type" value="Genomic_DNA"/>
</dbReference>
<evidence type="ECO:0000256" key="3">
    <source>
        <dbReference type="ARBA" id="ARBA00022512"/>
    </source>
</evidence>
<evidence type="ECO:0000313" key="10">
    <source>
        <dbReference type="EMBL" id="KAK4764739.1"/>
    </source>
</evidence>
<gene>
    <name evidence="10" type="ORF">SAY86_025829</name>
</gene>
<keyword evidence="4" id="KW-0964">Secreted</keyword>
<keyword evidence="5 9" id="KW-0378">Hydrolase</keyword>
<keyword evidence="7" id="KW-0961">Cell wall biogenesis/degradation</keyword>
<evidence type="ECO:0008006" key="12">
    <source>
        <dbReference type="Google" id="ProtNLM"/>
    </source>
</evidence>
<dbReference type="PROSITE" id="PS00502">
    <property type="entry name" value="POLYGALACTURONASE"/>
    <property type="match status" value="1"/>
</dbReference>
<dbReference type="FunFam" id="2.160.20.10:FF:000016">
    <property type="entry name" value="Polygalacturonase 7"/>
    <property type="match status" value="1"/>
</dbReference>
<protein>
    <recommendedName>
        <fullName evidence="12">Polygalacturonase</fullName>
    </recommendedName>
</protein>
<dbReference type="AlphaFoldDB" id="A0AAN7KCQ8"/>
<accession>A0AAN7KCQ8</accession>
<dbReference type="Proteomes" id="UP001346149">
    <property type="component" value="Unassembled WGS sequence"/>
</dbReference>
<comment type="subcellular location">
    <subcellularLocation>
        <location evidence="1">Secreted</location>
        <location evidence="1">Cell wall</location>
    </subcellularLocation>
</comment>
<dbReference type="InterPro" id="IPR012334">
    <property type="entry name" value="Pectin_lyas_fold"/>
</dbReference>
<dbReference type="InterPro" id="IPR006626">
    <property type="entry name" value="PbH1"/>
</dbReference>
<organism evidence="10 11">
    <name type="scientific">Trapa natans</name>
    <name type="common">Water chestnut</name>
    <dbReference type="NCBI Taxonomy" id="22666"/>
    <lineage>
        <taxon>Eukaryota</taxon>
        <taxon>Viridiplantae</taxon>
        <taxon>Streptophyta</taxon>
        <taxon>Embryophyta</taxon>
        <taxon>Tracheophyta</taxon>
        <taxon>Spermatophyta</taxon>
        <taxon>Magnoliopsida</taxon>
        <taxon>eudicotyledons</taxon>
        <taxon>Gunneridae</taxon>
        <taxon>Pentapetalae</taxon>
        <taxon>rosids</taxon>
        <taxon>malvids</taxon>
        <taxon>Myrtales</taxon>
        <taxon>Lythraceae</taxon>
        <taxon>Trapa</taxon>
    </lineage>
</organism>
<evidence type="ECO:0000313" key="11">
    <source>
        <dbReference type="Proteomes" id="UP001346149"/>
    </source>
</evidence>
<evidence type="ECO:0000256" key="6">
    <source>
        <dbReference type="ARBA" id="ARBA00023295"/>
    </source>
</evidence>
<feature type="active site" evidence="8">
    <location>
        <position position="246"/>
    </location>
</feature>
<evidence type="ECO:0000256" key="8">
    <source>
        <dbReference type="PROSITE-ProRule" id="PRU10052"/>
    </source>
</evidence>
<evidence type="ECO:0000256" key="2">
    <source>
        <dbReference type="ARBA" id="ARBA00008834"/>
    </source>
</evidence>
<dbReference type="Gene3D" id="2.160.20.10">
    <property type="entry name" value="Single-stranded right-handed beta-helix, Pectin lyase-like"/>
    <property type="match status" value="1"/>
</dbReference>
<comment type="caution">
    <text evidence="10">The sequence shown here is derived from an EMBL/GenBank/DDBJ whole genome shotgun (WGS) entry which is preliminary data.</text>
</comment>
<dbReference type="PANTHER" id="PTHR31375">
    <property type="match status" value="1"/>
</dbReference>
<evidence type="ECO:0000256" key="5">
    <source>
        <dbReference type="ARBA" id="ARBA00022801"/>
    </source>
</evidence>
<evidence type="ECO:0000256" key="1">
    <source>
        <dbReference type="ARBA" id="ARBA00004191"/>
    </source>
</evidence>
<dbReference type="GO" id="GO:0005975">
    <property type="term" value="P:carbohydrate metabolic process"/>
    <property type="evidence" value="ECO:0007669"/>
    <property type="project" value="InterPro"/>
</dbReference>
<comment type="similarity">
    <text evidence="2 9">Belongs to the glycosyl hydrolase 28 family.</text>
</comment>
<dbReference type="GO" id="GO:0071555">
    <property type="term" value="P:cell wall organization"/>
    <property type="evidence" value="ECO:0007669"/>
    <property type="project" value="UniProtKB-KW"/>
</dbReference>
<sequence>MAARSILSLTYLALSIICIATSWLLTATSAAVYDVVSMGAKADGSTDSSQAFLSAWTAACASSNPSTITIPSGNFYVKSVAFEGPCKSGSITFKIDGTLVASSDYAIIGSSGNWIIFRQVDGLNVYGGFLNGQGSSLWACKAAGKSCPEGATNLEFSNSKNILVSGLSSVNSQMFHIVVNECQNVKLQGIRVSALGDSPNTDGIHVSQSTGVTIQNSKIGTGDDCISIGPGTADVWIEKVDCGPGHGISIGSLGKDTEEDGVQNVTVSSATFSGTQNGVRIKSWARPSTGFARNILFQHVGMNNVQNPIIIDQNYCPSGSSCPDSGSSIRINDVTYQDIHGTSATEVALKFDCNPKSPCTGITMEDVNLTYQSRAAEASCKNVGGTASGLIQPSGCL</sequence>
<dbReference type="SUPFAM" id="SSF51126">
    <property type="entry name" value="Pectin lyase-like"/>
    <property type="match status" value="1"/>
</dbReference>
<evidence type="ECO:0000256" key="7">
    <source>
        <dbReference type="ARBA" id="ARBA00023316"/>
    </source>
</evidence>
<keyword evidence="6 9" id="KW-0326">Glycosidase</keyword>